<keyword evidence="12" id="KW-0624">Polysaccharide degradation</keyword>
<dbReference type="Gene3D" id="2.70.50.70">
    <property type="match status" value="1"/>
</dbReference>
<evidence type="ECO:0000313" key="18">
    <source>
        <dbReference type="Proteomes" id="UP000838763"/>
    </source>
</evidence>
<evidence type="ECO:0000256" key="6">
    <source>
        <dbReference type="ARBA" id="ARBA00023001"/>
    </source>
</evidence>
<keyword evidence="4" id="KW-0479">Metal-binding</keyword>
<dbReference type="InterPro" id="IPR005103">
    <property type="entry name" value="AA9_LPMO"/>
</dbReference>
<keyword evidence="9" id="KW-0503">Monooxygenase</keyword>
<comment type="subcellular location">
    <subcellularLocation>
        <location evidence="2">Secreted</location>
    </subcellularLocation>
</comment>
<evidence type="ECO:0000256" key="15">
    <source>
        <dbReference type="ARBA" id="ARBA00047174"/>
    </source>
</evidence>
<keyword evidence="5" id="KW-0732">Signal</keyword>
<dbReference type="Pfam" id="PF03443">
    <property type="entry name" value="AA9"/>
    <property type="match status" value="1"/>
</dbReference>
<reference evidence="17" key="1">
    <citation type="submission" date="2022-11" db="EMBL/GenBank/DDBJ databases">
        <authorList>
            <person name="Scott C."/>
            <person name="Bruce N."/>
        </authorList>
    </citation>
    <scope>NUCLEOTIDE SEQUENCE</scope>
</reference>
<name>A0A9P1H8J0_9PEZI</name>
<keyword evidence="11" id="KW-0119">Carbohydrate metabolism</keyword>
<dbReference type="GO" id="GO:0046872">
    <property type="term" value="F:metal ion binding"/>
    <property type="evidence" value="ECO:0007669"/>
    <property type="project" value="UniProtKB-KW"/>
</dbReference>
<evidence type="ECO:0000256" key="2">
    <source>
        <dbReference type="ARBA" id="ARBA00004613"/>
    </source>
</evidence>
<evidence type="ECO:0000256" key="7">
    <source>
        <dbReference type="ARBA" id="ARBA00023002"/>
    </source>
</evidence>
<evidence type="ECO:0000256" key="9">
    <source>
        <dbReference type="ARBA" id="ARBA00023033"/>
    </source>
</evidence>
<evidence type="ECO:0000256" key="13">
    <source>
        <dbReference type="ARBA" id="ARBA00044502"/>
    </source>
</evidence>
<keyword evidence="7" id="KW-0560">Oxidoreductase</keyword>
<comment type="caution">
    <text evidence="17">The sequence shown here is derived from an EMBL/GenBank/DDBJ whole genome shotgun (WGS) entry which is preliminary data.</text>
</comment>
<keyword evidence="6" id="KW-0136">Cellulose degradation</keyword>
<accession>A0A9P1H8J0</accession>
<comment type="cofactor">
    <cofactor evidence="1">
        <name>Cu(2+)</name>
        <dbReference type="ChEBI" id="CHEBI:29036"/>
    </cofactor>
</comment>
<keyword evidence="18" id="KW-1185">Reference proteome</keyword>
<organism evidence="17 18">
    <name type="scientific">Parascedosporium putredinis</name>
    <dbReference type="NCBI Taxonomy" id="1442378"/>
    <lineage>
        <taxon>Eukaryota</taxon>
        <taxon>Fungi</taxon>
        <taxon>Dikarya</taxon>
        <taxon>Ascomycota</taxon>
        <taxon>Pezizomycotina</taxon>
        <taxon>Sordariomycetes</taxon>
        <taxon>Hypocreomycetidae</taxon>
        <taxon>Microascales</taxon>
        <taxon>Microascaceae</taxon>
        <taxon>Parascedosporium</taxon>
    </lineage>
</organism>
<keyword evidence="10" id="KW-1015">Disulfide bond</keyword>
<sequence>METYQENPMLDLSSENMRCGRNRAVSGVGSDVATVVAGDTVGFKSSGRIGLDIYHPGPGLAYLSKAPTGMGVRDYDGSGDWFKIAEIGLNVTYSALPGNEGKISWDLRGRYEFMIRIPERTPPGEYLLRVEHIFPSSQWNETQFYVNCAQINVVGPGGGRQTP</sequence>
<gene>
    <name evidence="17" type="ORF">PPNO1_LOCUS7071</name>
</gene>
<dbReference type="PANTHER" id="PTHR33353:SF10">
    <property type="entry name" value="ENDO-BETA-1,4-GLUCANASE D"/>
    <property type="match status" value="1"/>
</dbReference>
<feature type="domain" description="Auxiliary Activity family 9 catalytic" evidence="16">
    <location>
        <begin position="3"/>
        <end position="158"/>
    </location>
</feature>
<dbReference type="InterPro" id="IPR049892">
    <property type="entry name" value="AA9"/>
</dbReference>
<evidence type="ECO:0000256" key="14">
    <source>
        <dbReference type="ARBA" id="ARBA00045077"/>
    </source>
</evidence>
<dbReference type="Proteomes" id="UP000838763">
    <property type="component" value="Unassembled WGS sequence"/>
</dbReference>
<protein>
    <recommendedName>
        <fullName evidence="15">lytic cellulose monooxygenase (C4-dehydrogenating)</fullName>
        <ecNumber evidence="15">1.14.99.56</ecNumber>
    </recommendedName>
</protein>
<dbReference type="EMBL" id="CALLCH030000016">
    <property type="protein sequence ID" value="CAI4217463.1"/>
    <property type="molecule type" value="Genomic_DNA"/>
</dbReference>
<evidence type="ECO:0000256" key="12">
    <source>
        <dbReference type="ARBA" id="ARBA00023326"/>
    </source>
</evidence>
<evidence type="ECO:0000256" key="8">
    <source>
        <dbReference type="ARBA" id="ARBA00023008"/>
    </source>
</evidence>
<evidence type="ECO:0000256" key="4">
    <source>
        <dbReference type="ARBA" id="ARBA00022723"/>
    </source>
</evidence>
<evidence type="ECO:0000256" key="1">
    <source>
        <dbReference type="ARBA" id="ARBA00001973"/>
    </source>
</evidence>
<dbReference type="GO" id="GO:0004497">
    <property type="term" value="F:monooxygenase activity"/>
    <property type="evidence" value="ECO:0007669"/>
    <property type="project" value="UniProtKB-KW"/>
</dbReference>
<evidence type="ECO:0000256" key="5">
    <source>
        <dbReference type="ARBA" id="ARBA00022729"/>
    </source>
</evidence>
<comment type="similarity">
    <text evidence="13">Belongs to the polysaccharide monooxygenase AA9 family.</text>
</comment>
<dbReference type="GO" id="GO:0030245">
    <property type="term" value="P:cellulose catabolic process"/>
    <property type="evidence" value="ECO:0007669"/>
    <property type="project" value="UniProtKB-KW"/>
</dbReference>
<dbReference type="EC" id="1.14.99.56" evidence="15"/>
<keyword evidence="8" id="KW-0186">Copper</keyword>
<dbReference type="OrthoDB" id="538223at2759"/>
<dbReference type="PANTHER" id="PTHR33353">
    <property type="entry name" value="PUTATIVE (AFU_ORTHOLOGUE AFUA_1G12560)-RELATED"/>
    <property type="match status" value="1"/>
</dbReference>
<evidence type="ECO:0000256" key="10">
    <source>
        <dbReference type="ARBA" id="ARBA00023157"/>
    </source>
</evidence>
<keyword evidence="3" id="KW-0964">Secreted</keyword>
<evidence type="ECO:0000259" key="16">
    <source>
        <dbReference type="Pfam" id="PF03443"/>
    </source>
</evidence>
<evidence type="ECO:0000313" key="17">
    <source>
        <dbReference type="EMBL" id="CAI4217463.1"/>
    </source>
</evidence>
<evidence type="ECO:0000256" key="11">
    <source>
        <dbReference type="ARBA" id="ARBA00023277"/>
    </source>
</evidence>
<dbReference type="GO" id="GO:0005576">
    <property type="term" value="C:extracellular region"/>
    <property type="evidence" value="ECO:0007669"/>
    <property type="project" value="UniProtKB-SubCell"/>
</dbReference>
<evidence type="ECO:0000256" key="3">
    <source>
        <dbReference type="ARBA" id="ARBA00022525"/>
    </source>
</evidence>
<comment type="catalytic activity">
    <reaction evidence="14">
        <text>[(1-&gt;4)-beta-D-glucosyl]n+m + reduced acceptor + O2 = 4-dehydro-beta-D-glucosyl-[(1-&gt;4)-beta-D-glucosyl]n-1 + [(1-&gt;4)-beta-D-glucosyl]m + acceptor + H2O.</text>
        <dbReference type="EC" id="1.14.99.56"/>
    </reaction>
</comment>
<dbReference type="AlphaFoldDB" id="A0A9P1H8J0"/>
<proteinExistence type="inferred from homology"/>